<sequence>MNHETDGRNRAETVRLYPGIHISFYSLTAETESFPIYDGHSEQILEINYCRAGRIGWIRKNGSSVYLGPKDFSLHTMQAYADSRRTLPNGFYDGMTLRIDLQELISHPPEPLEDAEVVGTLLYEKFCRSAAFPSFAGNRETEAIFSFFYNQPPALQLSYQKIKIL</sequence>
<feature type="non-terminal residue" evidence="1">
    <location>
        <position position="165"/>
    </location>
</feature>
<organism evidence="1 2">
    <name type="scientific">Candidatus Egerieisoma faecipullorum</name>
    <dbReference type="NCBI Taxonomy" id="2840963"/>
    <lineage>
        <taxon>Bacteria</taxon>
        <taxon>Bacillati</taxon>
        <taxon>Bacillota</taxon>
        <taxon>Clostridia</taxon>
        <taxon>Eubacteriales</taxon>
        <taxon>Clostridiaceae</taxon>
        <taxon>Clostridiaceae incertae sedis</taxon>
        <taxon>Candidatus Egerieisoma</taxon>
    </lineage>
</organism>
<reference evidence="1" key="2">
    <citation type="journal article" date="2021" name="PeerJ">
        <title>Extensive microbial diversity within the chicken gut microbiome revealed by metagenomics and culture.</title>
        <authorList>
            <person name="Gilroy R."/>
            <person name="Ravi A."/>
            <person name="Getino M."/>
            <person name="Pursley I."/>
            <person name="Horton D.L."/>
            <person name="Alikhan N.F."/>
            <person name="Baker D."/>
            <person name="Gharbi K."/>
            <person name="Hall N."/>
            <person name="Watson M."/>
            <person name="Adriaenssens E.M."/>
            <person name="Foster-Nyarko E."/>
            <person name="Jarju S."/>
            <person name="Secka A."/>
            <person name="Antonio M."/>
            <person name="Oren A."/>
            <person name="Chaudhuri R.R."/>
            <person name="La Ragione R."/>
            <person name="Hildebrand F."/>
            <person name="Pallen M.J."/>
        </authorList>
    </citation>
    <scope>NUCLEOTIDE SEQUENCE</scope>
    <source>
        <strain evidence="1">CHK195-4489</strain>
    </source>
</reference>
<comment type="caution">
    <text evidence="1">The sequence shown here is derived from an EMBL/GenBank/DDBJ whole genome shotgun (WGS) entry which is preliminary data.</text>
</comment>
<dbReference type="Proteomes" id="UP000824089">
    <property type="component" value="Unassembled WGS sequence"/>
</dbReference>
<accession>A0A9D1LBA2</accession>
<evidence type="ECO:0000313" key="2">
    <source>
        <dbReference type="Proteomes" id="UP000824089"/>
    </source>
</evidence>
<gene>
    <name evidence="1" type="ORF">IAD50_07000</name>
</gene>
<dbReference type="AlphaFoldDB" id="A0A9D1LBA2"/>
<proteinExistence type="predicted"/>
<reference evidence="1" key="1">
    <citation type="submission" date="2020-10" db="EMBL/GenBank/DDBJ databases">
        <authorList>
            <person name="Gilroy R."/>
        </authorList>
    </citation>
    <scope>NUCLEOTIDE SEQUENCE</scope>
    <source>
        <strain evidence="1">CHK195-4489</strain>
    </source>
</reference>
<name>A0A9D1LBA2_9CLOT</name>
<dbReference type="EMBL" id="DVMM01000145">
    <property type="protein sequence ID" value="HIU30023.1"/>
    <property type="molecule type" value="Genomic_DNA"/>
</dbReference>
<protein>
    <submittedName>
        <fullName evidence="1">AraC family transcriptional regulator</fullName>
    </submittedName>
</protein>
<evidence type="ECO:0000313" key="1">
    <source>
        <dbReference type="EMBL" id="HIU30023.1"/>
    </source>
</evidence>